<evidence type="ECO:0000256" key="1">
    <source>
        <dbReference type="ARBA" id="ARBA00022553"/>
    </source>
</evidence>
<organism evidence="6 7">
    <name type="scientific">Flavihumibacter stibioxidans</name>
    <dbReference type="NCBI Taxonomy" id="1834163"/>
    <lineage>
        <taxon>Bacteria</taxon>
        <taxon>Pseudomonadati</taxon>
        <taxon>Bacteroidota</taxon>
        <taxon>Chitinophagia</taxon>
        <taxon>Chitinophagales</taxon>
        <taxon>Chitinophagaceae</taxon>
        <taxon>Flavihumibacter</taxon>
    </lineage>
</organism>
<evidence type="ECO:0000313" key="6">
    <source>
        <dbReference type="EMBL" id="MBC6491223.1"/>
    </source>
</evidence>
<dbReference type="SUPFAM" id="SSF46894">
    <property type="entry name" value="C-terminal effector domain of the bipartite response regulators"/>
    <property type="match status" value="1"/>
</dbReference>
<dbReference type="RefSeq" id="WP_187256537.1">
    <property type="nucleotide sequence ID" value="NZ_JBHULF010000014.1"/>
</dbReference>
<feature type="domain" description="Response regulatory" evidence="5">
    <location>
        <begin position="5"/>
        <end position="121"/>
    </location>
</feature>
<keyword evidence="2" id="KW-0238">DNA-binding</keyword>
<dbReference type="PANTHER" id="PTHR43214">
    <property type="entry name" value="TWO-COMPONENT RESPONSE REGULATOR"/>
    <property type="match status" value="1"/>
</dbReference>
<evidence type="ECO:0000259" key="5">
    <source>
        <dbReference type="PROSITE" id="PS50110"/>
    </source>
</evidence>
<dbReference type="CDD" id="cd06170">
    <property type="entry name" value="LuxR_C_like"/>
    <property type="match status" value="1"/>
</dbReference>
<dbReference type="Proteomes" id="UP000765802">
    <property type="component" value="Unassembled WGS sequence"/>
</dbReference>
<reference evidence="6 7" key="1">
    <citation type="submission" date="2016-07" db="EMBL/GenBank/DDBJ databases">
        <title>Genome analysis of Flavihumibacter stibioxidans YS-17.</title>
        <authorList>
            <person name="Shi K."/>
            <person name="Han Y."/>
            <person name="Wang G."/>
        </authorList>
    </citation>
    <scope>NUCLEOTIDE SEQUENCE [LARGE SCALE GENOMIC DNA]</scope>
    <source>
        <strain evidence="6 7">YS-17</strain>
    </source>
</reference>
<protein>
    <recommendedName>
        <fullName evidence="8">DNA-binding response regulator</fullName>
    </recommendedName>
</protein>
<proteinExistence type="predicted"/>
<evidence type="ECO:0000256" key="2">
    <source>
        <dbReference type="ARBA" id="ARBA00023125"/>
    </source>
</evidence>
<dbReference type="InterPro" id="IPR000792">
    <property type="entry name" value="Tscrpt_reg_LuxR_C"/>
</dbReference>
<comment type="caution">
    <text evidence="6">The sequence shown here is derived from an EMBL/GenBank/DDBJ whole genome shotgun (WGS) entry which is preliminary data.</text>
</comment>
<dbReference type="InterPro" id="IPR011006">
    <property type="entry name" value="CheY-like_superfamily"/>
</dbReference>
<keyword evidence="7" id="KW-1185">Reference proteome</keyword>
<dbReference type="PROSITE" id="PS00622">
    <property type="entry name" value="HTH_LUXR_1"/>
    <property type="match status" value="1"/>
</dbReference>
<dbReference type="PRINTS" id="PR00038">
    <property type="entry name" value="HTHLUXR"/>
</dbReference>
<sequence length="213" mass="24036">MKKVSILIVDDHKLIRETWSFILASDPRFEVIADCGEPELAIELAAIHKPNVVLMDINMAPMSGFDATERIRQVSPDTRVIGVSMHSQPAYARKMLQVGAHGYVTKNSSREEMVRAIMEVEKGNKYICDEIRNIISEQMTDTATQAPDIQNLTDREIQIIHFIKSGHSSKEIASELEISLKTVEVHRHNILKKLKLKNTAALVNFINSNPSLY</sequence>
<dbReference type="Gene3D" id="3.40.50.2300">
    <property type="match status" value="1"/>
</dbReference>
<gene>
    <name evidence="6" type="ORF">BC349_09280</name>
</gene>
<dbReference type="EMBL" id="MBUA01000012">
    <property type="protein sequence ID" value="MBC6491223.1"/>
    <property type="molecule type" value="Genomic_DNA"/>
</dbReference>
<evidence type="ECO:0008006" key="8">
    <source>
        <dbReference type="Google" id="ProtNLM"/>
    </source>
</evidence>
<dbReference type="PROSITE" id="PS50110">
    <property type="entry name" value="RESPONSE_REGULATORY"/>
    <property type="match status" value="1"/>
</dbReference>
<name>A0ABR7M854_9BACT</name>
<dbReference type="Pfam" id="PF00196">
    <property type="entry name" value="GerE"/>
    <property type="match status" value="1"/>
</dbReference>
<dbReference type="InterPro" id="IPR001789">
    <property type="entry name" value="Sig_transdc_resp-reg_receiver"/>
</dbReference>
<feature type="modified residue" description="4-aspartylphosphate" evidence="3">
    <location>
        <position position="56"/>
    </location>
</feature>
<accession>A0ABR7M854</accession>
<dbReference type="InterPro" id="IPR058245">
    <property type="entry name" value="NreC/VraR/RcsB-like_REC"/>
</dbReference>
<dbReference type="Pfam" id="PF00072">
    <property type="entry name" value="Response_reg"/>
    <property type="match status" value="1"/>
</dbReference>
<dbReference type="InterPro" id="IPR039420">
    <property type="entry name" value="WalR-like"/>
</dbReference>
<dbReference type="SUPFAM" id="SSF52172">
    <property type="entry name" value="CheY-like"/>
    <property type="match status" value="1"/>
</dbReference>
<feature type="domain" description="HTH luxR-type" evidence="4">
    <location>
        <begin position="145"/>
        <end position="210"/>
    </location>
</feature>
<dbReference type="SMART" id="SM00448">
    <property type="entry name" value="REC"/>
    <property type="match status" value="1"/>
</dbReference>
<dbReference type="PROSITE" id="PS50043">
    <property type="entry name" value="HTH_LUXR_2"/>
    <property type="match status" value="1"/>
</dbReference>
<evidence type="ECO:0000259" key="4">
    <source>
        <dbReference type="PROSITE" id="PS50043"/>
    </source>
</evidence>
<dbReference type="SMART" id="SM00421">
    <property type="entry name" value="HTH_LUXR"/>
    <property type="match status" value="1"/>
</dbReference>
<evidence type="ECO:0000313" key="7">
    <source>
        <dbReference type="Proteomes" id="UP000765802"/>
    </source>
</evidence>
<keyword evidence="1 3" id="KW-0597">Phosphoprotein</keyword>
<dbReference type="CDD" id="cd17535">
    <property type="entry name" value="REC_NarL-like"/>
    <property type="match status" value="1"/>
</dbReference>
<dbReference type="InterPro" id="IPR016032">
    <property type="entry name" value="Sig_transdc_resp-reg_C-effctor"/>
</dbReference>
<evidence type="ECO:0000256" key="3">
    <source>
        <dbReference type="PROSITE-ProRule" id="PRU00169"/>
    </source>
</evidence>
<dbReference type="PANTHER" id="PTHR43214:SF43">
    <property type="entry name" value="TWO-COMPONENT RESPONSE REGULATOR"/>
    <property type="match status" value="1"/>
</dbReference>